<accession>A0AAJ1WJF0</accession>
<evidence type="ECO:0000256" key="1">
    <source>
        <dbReference type="SAM" id="Coils"/>
    </source>
</evidence>
<dbReference type="InterPro" id="IPR025004">
    <property type="entry name" value="SenN/SenS"/>
</dbReference>
<evidence type="ECO:0000313" key="2">
    <source>
        <dbReference type="EMBL" id="MDQ0214051.1"/>
    </source>
</evidence>
<feature type="coiled-coil region" evidence="1">
    <location>
        <begin position="12"/>
        <end position="46"/>
    </location>
</feature>
<gene>
    <name evidence="2" type="ORF">J2S13_000446</name>
</gene>
<dbReference type="Proteomes" id="UP001237207">
    <property type="component" value="Unassembled WGS sequence"/>
</dbReference>
<reference evidence="2" key="1">
    <citation type="submission" date="2023-07" db="EMBL/GenBank/DDBJ databases">
        <title>Genomic Encyclopedia of Type Strains, Phase IV (KMG-IV): sequencing the most valuable type-strain genomes for metagenomic binning, comparative biology and taxonomic classification.</title>
        <authorList>
            <person name="Goeker M."/>
        </authorList>
    </citation>
    <scope>NUCLEOTIDE SEQUENCE</scope>
    <source>
        <strain evidence="2">DSM 23947</strain>
    </source>
</reference>
<protein>
    <recommendedName>
        <fullName evidence="4">FbpB family small basic protein</fullName>
    </recommendedName>
</protein>
<dbReference type="Pfam" id="PF13040">
    <property type="entry name" value="Fur_reg_FbpB"/>
    <property type="match status" value="1"/>
</dbReference>
<proteinExistence type="predicted"/>
<sequence length="46" mass="5644">MKMKKKSFHELVKENKQALLRDQQAMDALEERLEARLERRRMEKAE</sequence>
<evidence type="ECO:0008006" key="4">
    <source>
        <dbReference type="Google" id="ProtNLM"/>
    </source>
</evidence>
<dbReference type="EMBL" id="JAUSUC010000003">
    <property type="protein sequence ID" value="MDQ0214051.1"/>
    <property type="molecule type" value="Genomic_DNA"/>
</dbReference>
<evidence type="ECO:0000313" key="3">
    <source>
        <dbReference type="Proteomes" id="UP001237207"/>
    </source>
</evidence>
<dbReference type="AlphaFoldDB" id="A0AAJ1WJF0"/>
<organism evidence="2 3">
    <name type="scientific">Oikeobacillus pervagus</name>
    <dbReference type="NCBI Taxonomy" id="1325931"/>
    <lineage>
        <taxon>Bacteria</taxon>
        <taxon>Bacillati</taxon>
        <taxon>Bacillota</taxon>
        <taxon>Bacilli</taxon>
        <taxon>Bacillales</taxon>
        <taxon>Bacillaceae</taxon>
        <taxon>Oikeobacillus</taxon>
    </lineage>
</organism>
<name>A0AAJ1WJF0_9BACI</name>
<keyword evidence="3" id="KW-1185">Reference proteome</keyword>
<comment type="caution">
    <text evidence="2">The sequence shown here is derived from an EMBL/GenBank/DDBJ whole genome shotgun (WGS) entry which is preliminary data.</text>
</comment>
<keyword evidence="1" id="KW-0175">Coiled coil</keyword>
<dbReference type="RefSeq" id="WP_307256052.1">
    <property type="nucleotide sequence ID" value="NZ_JAUSUC010000003.1"/>
</dbReference>